<feature type="domain" description="Polysaccharide export protein N-terminal" evidence="15">
    <location>
        <begin position="82"/>
        <end position="165"/>
    </location>
</feature>
<dbReference type="GO" id="GO:0015288">
    <property type="term" value="F:porin activity"/>
    <property type="evidence" value="ECO:0007669"/>
    <property type="project" value="UniProtKB-KW"/>
</dbReference>
<dbReference type="PROSITE" id="PS51257">
    <property type="entry name" value="PROKAR_LIPOPROTEIN"/>
    <property type="match status" value="1"/>
</dbReference>
<evidence type="ECO:0000313" key="17">
    <source>
        <dbReference type="EMBL" id="QDJ14912.1"/>
    </source>
</evidence>
<evidence type="ECO:0000256" key="3">
    <source>
        <dbReference type="ARBA" id="ARBA00022448"/>
    </source>
</evidence>
<evidence type="ECO:0000256" key="14">
    <source>
        <dbReference type="ARBA" id="ARBA00023288"/>
    </source>
</evidence>
<protein>
    <submittedName>
        <fullName evidence="17">Sugar ABC transporter substrate-binding protein</fullName>
    </submittedName>
</protein>
<keyword evidence="9" id="KW-0406">Ion transport</keyword>
<evidence type="ECO:0000313" key="18">
    <source>
        <dbReference type="Proteomes" id="UP000955338"/>
    </source>
</evidence>
<dbReference type="PANTHER" id="PTHR33619">
    <property type="entry name" value="POLYSACCHARIDE EXPORT PROTEIN GFCE-RELATED"/>
    <property type="match status" value="1"/>
</dbReference>
<dbReference type="Pfam" id="PF22461">
    <property type="entry name" value="SLBB_2"/>
    <property type="match status" value="1"/>
</dbReference>
<evidence type="ECO:0000256" key="4">
    <source>
        <dbReference type="ARBA" id="ARBA00022452"/>
    </source>
</evidence>
<dbReference type="Proteomes" id="UP000955338">
    <property type="component" value="Chromosome"/>
</dbReference>
<evidence type="ECO:0000256" key="12">
    <source>
        <dbReference type="ARBA" id="ARBA00023139"/>
    </source>
</evidence>
<evidence type="ECO:0000256" key="8">
    <source>
        <dbReference type="ARBA" id="ARBA00023047"/>
    </source>
</evidence>
<keyword evidence="7" id="KW-0732">Signal</keyword>
<keyword evidence="5" id="KW-0762">Sugar transport</keyword>
<evidence type="ECO:0000256" key="11">
    <source>
        <dbReference type="ARBA" id="ARBA00023136"/>
    </source>
</evidence>
<dbReference type="RefSeq" id="WP_261920567.1">
    <property type="nucleotide sequence ID" value="NZ_CP022011.1"/>
</dbReference>
<keyword evidence="3" id="KW-0813">Transport</keyword>
<comment type="similarity">
    <text evidence="2">Belongs to the BexD/CtrA/VexA family.</text>
</comment>
<dbReference type="GO" id="GO:0006811">
    <property type="term" value="P:monoatomic ion transport"/>
    <property type="evidence" value="ECO:0007669"/>
    <property type="project" value="UniProtKB-KW"/>
</dbReference>
<evidence type="ECO:0000256" key="13">
    <source>
        <dbReference type="ARBA" id="ARBA00023237"/>
    </source>
</evidence>
<dbReference type="AlphaFoldDB" id="A0A8D4IXA7"/>
<evidence type="ECO:0000256" key="2">
    <source>
        <dbReference type="ARBA" id="ARBA00009450"/>
    </source>
</evidence>
<keyword evidence="13" id="KW-0998">Cell outer membrane</keyword>
<dbReference type="GO" id="GO:0015159">
    <property type="term" value="F:polysaccharide transmembrane transporter activity"/>
    <property type="evidence" value="ECO:0007669"/>
    <property type="project" value="InterPro"/>
</dbReference>
<keyword evidence="4" id="KW-1134">Transmembrane beta strand</keyword>
<organism evidence="17 18">
    <name type="scientific">Mergibacter septicus</name>
    <dbReference type="NCBI Taxonomy" id="221402"/>
    <lineage>
        <taxon>Bacteria</taxon>
        <taxon>Pseudomonadati</taxon>
        <taxon>Pseudomonadota</taxon>
        <taxon>Gammaproteobacteria</taxon>
        <taxon>Pasteurellales</taxon>
        <taxon>Pasteurellaceae</taxon>
        <taxon>Mergibacter</taxon>
    </lineage>
</organism>
<dbReference type="GO" id="GO:0046930">
    <property type="term" value="C:pore complex"/>
    <property type="evidence" value="ECO:0007669"/>
    <property type="project" value="UniProtKB-KW"/>
</dbReference>
<evidence type="ECO:0000256" key="10">
    <source>
        <dbReference type="ARBA" id="ARBA00023114"/>
    </source>
</evidence>
<evidence type="ECO:0000256" key="5">
    <source>
        <dbReference type="ARBA" id="ARBA00022597"/>
    </source>
</evidence>
<dbReference type="InterPro" id="IPR054765">
    <property type="entry name" value="SLBB_dom"/>
</dbReference>
<keyword evidence="14" id="KW-0449">Lipoprotein</keyword>
<reference evidence="17" key="1">
    <citation type="submission" date="2017-06" db="EMBL/GenBank/DDBJ databases">
        <title>Genome sequencing of pathogenic and non-pathogenic strains within Bisgaard taxon 40.</title>
        <authorList>
            <person name="Ladner J.T."/>
            <person name="Lovett S.P."/>
            <person name="Koroleva G."/>
            <person name="Lorch J.M."/>
        </authorList>
    </citation>
    <scope>NUCLEOTIDE SEQUENCE</scope>
    <source>
        <strain evidence="17">27576-1-I1</strain>
    </source>
</reference>
<dbReference type="PANTHER" id="PTHR33619:SF3">
    <property type="entry name" value="POLYSACCHARIDE EXPORT PROTEIN GFCE-RELATED"/>
    <property type="match status" value="1"/>
</dbReference>
<keyword evidence="8" id="KW-0625">Polysaccharide transport</keyword>
<proteinExistence type="inferred from homology"/>
<keyword evidence="10" id="KW-0626">Porin</keyword>
<evidence type="ECO:0000256" key="9">
    <source>
        <dbReference type="ARBA" id="ARBA00023065"/>
    </source>
</evidence>
<gene>
    <name evidence="17" type="ORF">CEP48_05470</name>
</gene>
<evidence type="ECO:0000259" key="16">
    <source>
        <dbReference type="Pfam" id="PF22461"/>
    </source>
</evidence>
<dbReference type="Gene3D" id="3.30.1950.10">
    <property type="entry name" value="wza like domain"/>
    <property type="match status" value="1"/>
</dbReference>
<keyword evidence="18" id="KW-1185">Reference proteome</keyword>
<name>A0A8D4IXA7_9PAST</name>
<evidence type="ECO:0000256" key="1">
    <source>
        <dbReference type="ARBA" id="ARBA00004571"/>
    </source>
</evidence>
<comment type="subcellular location">
    <subcellularLocation>
        <location evidence="1">Cell outer membrane</location>
        <topology evidence="1">Multi-pass membrane protein</topology>
    </subcellularLocation>
</comment>
<keyword evidence="6" id="KW-0812">Transmembrane</keyword>
<dbReference type="GO" id="GO:0009279">
    <property type="term" value="C:cell outer membrane"/>
    <property type="evidence" value="ECO:0007669"/>
    <property type="project" value="UniProtKB-SubCell"/>
</dbReference>
<keyword evidence="11" id="KW-0472">Membrane</keyword>
<evidence type="ECO:0000256" key="6">
    <source>
        <dbReference type="ARBA" id="ARBA00022692"/>
    </source>
</evidence>
<dbReference type="Pfam" id="PF02563">
    <property type="entry name" value="Poly_export"/>
    <property type="match status" value="1"/>
</dbReference>
<dbReference type="InterPro" id="IPR049712">
    <property type="entry name" value="Poly_export"/>
</dbReference>
<feature type="domain" description="SLBB" evidence="16">
    <location>
        <begin position="257"/>
        <end position="354"/>
    </location>
</feature>
<keyword evidence="12" id="KW-0564">Palmitate</keyword>
<evidence type="ECO:0000256" key="7">
    <source>
        <dbReference type="ARBA" id="ARBA00022729"/>
    </source>
</evidence>
<dbReference type="Gene3D" id="3.10.560.10">
    <property type="entry name" value="Outer membrane lipoprotein wza domain like"/>
    <property type="match status" value="2"/>
</dbReference>
<evidence type="ECO:0000259" key="15">
    <source>
        <dbReference type="Pfam" id="PF02563"/>
    </source>
</evidence>
<sequence>MILKNKNIIFLIGCLVLTGCSLNPGLIINKASILDLNNQKETLPEVRIIKVDEKIVDILSEYKFSQSFSQFKHNSTNYFGAVNVGDVLDISIWEAPPSVLFSAGKNNSGADLARLPEQMVSETGKITIPFLGSVLVQGKTLEQIQTIIKHGLAKIANQPQVIVRLVKNNSANVTVLRQGNGIRMPLTAAGERVLDAVAAVGGVQSDLQDISVQLARDKQVKTIALERLTSEPMENIPLRSGDVLTLLNNSLSFTGLGALNNNRVIKFSARGLSLSEAIAKMGGLIDTRSDPQGVFVFRYVSFDHLSLSDKQKWKKEGYSSGMDIPTVYQVNLLEPKSLFWLQRFPMQDKDIVYVSNAPLAEFNKFLRMVFSITSPAIINVREISKISD</sequence>
<dbReference type="EMBL" id="CP022011">
    <property type="protein sequence ID" value="QDJ14912.1"/>
    <property type="molecule type" value="Genomic_DNA"/>
</dbReference>
<dbReference type="InterPro" id="IPR003715">
    <property type="entry name" value="Poly_export_N"/>
</dbReference>
<accession>A0A8D4IXA7</accession>